<dbReference type="PANTHER" id="PTHR36251:SF2">
    <property type="entry name" value="GIFSY-2 PROPHAGE HOST SPECIFICITY PROTEIN J, PHAGE LAMBDA"/>
    <property type="match status" value="1"/>
</dbReference>
<evidence type="ECO:0000256" key="1">
    <source>
        <dbReference type="SAM" id="Phobius"/>
    </source>
</evidence>
<dbReference type="InterPro" id="IPR015406">
    <property type="entry name" value="GpJ_CSF"/>
</dbReference>
<dbReference type="Proteomes" id="UP000319293">
    <property type="component" value="Segment"/>
</dbReference>
<name>A0A4Y5TNC4_9CAUD</name>
<reference evidence="5 6" key="1">
    <citation type="submission" date="2019-04" db="EMBL/GenBank/DDBJ databases">
        <title>Complete genome sequence of a novel bacteriophage, PBPA162, infecting Pseudomonas aeruginosa.</title>
        <authorList>
            <person name="Myung H."/>
            <person name="Hong H."/>
            <person name="Cho J."/>
        </authorList>
    </citation>
    <scope>NUCLEOTIDE SEQUENCE [LARGE SCALE GENOMIC DNA]</scope>
</reference>
<dbReference type="Pfam" id="PF13550">
    <property type="entry name" value="Phage-tail_3"/>
    <property type="match status" value="1"/>
</dbReference>
<keyword evidence="1" id="KW-0472">Membrane</keyword>
<evidence type="ECO:0008006" key="7">
    <source>
        <dbReference type="Google" id="ProtNLM"/>
    </source>
</evidence>
<dbReference type="InterPro" id="IPR032876">
    <property type="entry name" value="J_dom"/>
</dbReference>
<dbReference type="Pfam" id="PF24801">
    <property type="entry name" value="FNIII-A_GpJ"/>
    <property type="match status" value="1"/>
</dbReference>
<keyword evidence="1" id="KW-1133">Transmembrane helix</keyword>
<dbReference type="Pfam" id="PF09327">
    <property type="entry name" value="Phage_Tail_Tip"/>
    <property type="match status" value="1"/>
</dbReference>
<dbReference type="InterPro" id="IPR053171">
    <property type="entry name" value="Viral_Tip_Attach_Protein"/>
</dbReference>
<feature type="transmembrane region" description="Helical" evidence="1">
    <location>
        <begin position="105"/>
        <end position="129"/>
    </location>
</feature>
<accession>A0A4Y5TNC4</accession>
<dbReference type="EMBL" id="MK816297">
    <property type="protein sequence ID" value="QDB70858.1"/>
    <property type="molecule type" value="Genomic_DNA"/>
</dbReference>
<feature type="domain" description="Tip attachment protein J" evidence="3">
    <location>
        <begin position="493"/>
        <end position="637"/>
    </location>
</feature>
<dbReference type="RefSeq" id="YP_010671787.1">
    <property type="nucleotide sequence ID" value="NC_070971.1"/>
</dbReference>
<keyword evidence="6" id="KW-1185">Reference proteome</keyword>
<sequence length="1291" mass="140667">MTDLIKLLPQDSHASLVAYNQFDIHTPKQVVADGKTLYELLEDLGFVKWDDEACKYERMTPFVVQLNGDWLLESEGQFDYMVQPGDAIRVERLAGKGKKGGSKGLGIITAIAAIVAAPFTGGASLWLLVASAALLMPGMAGVPKPQAANLSGKDGASPTYSLTSSGNQARLLSAVPRLYGRMRFTPDLASQPYTEFEGNEQYLYQLFALSCGEVELHNIYMDQTPLSNFADVKTELVQPYQAVTLFPDNVVTSEAVQGIKLENGLLSGPYIVGQPGTITTRVGLDFVWPGGCYHIDDQGNVRSSSVTLTTYIQQVNDQGQLVGQRRELGTGTQSFATQTPQRVTHIIDVPPGRYALWATRAGLSNQDNSRIQNDVQWAGLRAYLKRDDGFNYGNVTLLALKMKATEVLNSSTMRAFTVEATGKVQTWSPAGGWTPKPVTDNSITWAAADILHNADYGKGLATSRIDMAGLYRLHDIWKSRGDTFNGIFDTTISVWEALQKVLRAGRAAPIYYAGKVEFIREEPQSLPVQMFQPRNIVQGSLSFDYNWPTSSTPNYVIIQYLDSTTWTRKEVECKLPNVAATKAATVELFGVTNRDQAYREGMFLAASNRYRRRNIRFSVEMEGQIVRYNDLIQISHDVADWGYSGVVKSFNAQTGVLRTTEPILFPNNNCVIAFRKRDGSAHGPFPITPDPSLVNEPNSFGCIVGGTVAQRQAIYISDGVRSERTLYQAGPVGKAGLKALVNKVQARGDDTYNITALEYIPHIYTMENGLPVPPPESGSNLPRPPVGPIVDQITVTETTNAGEQAIQWTPAVGATSYQLQYSIAAMEWNTLVDSTQRTAILANIPPGEVQVRVRAIGATAGPWATWAGELSGSALGLPEIAKLETVPGMWSVGITWELTPNSKIIAAYTTIVVSTDPLPGPANSKVLGEYAYPITSAVLDNVQPGQRIYVFAAVTDKAGRQGPWYNNMGAVEGKPTEDPNLLLPYLTEQIGRSQLTKAMRDEIDSIIEGGEGLQSQITNLATQTTDGFTAVAAQFNTVQAQIDNQNTAIAQITQEVEATLDGAMKSLITLRTQLRSDGKLITAGIGIGVVPDFNDPTQHNSEIILQAGRIAFTTSQINDPLVTPLVVEGSNVYMHGAFIRQATIASAQIADASISTAKIQDLSVDTIKIAGNAVTIPNYNRWDDEWQGTTDMRTCLSLNLVLPNYGGVVITWTSVMHTNGTVPYRFRILVDGSVELDTGVHEWSQSSLTLTLGRFFNAGTYNIEVQCQAPGAPGRFVKLTYQNLLAQAAMR</sequence>
<feature type="domain" description="Tip attachment protein J central straight fiber" evidence="2">
    <location>
        <begin position="1055"/>
        <end position="1168"/>
    </location>
</feature>
<evidence type="ECO:0000259" key="2">
    <source>
        <dbReference type="Pfam" id="PF09327"/>
    </source>
</evidence>
<keyword evidence="1" id="KW-0812">Transmembrane</keyword>
<dbReference type="GeneID" id="77948043"/>
<proteinExistence type="predicted"/>
<organism evidence="5 6">
    <name type="scientific">Pseudomonas virus PBPA162</name>
    <dbReference type="NCBI Taxonomy" id="2588096"/>
    <lineage>
        <taxon>Viruses</taxon>
        <taxon>Duplodnaviria</taxon>
        <taxon>Heunggongvirae</taxon>
        <taxon>Uroviricota</taxon>
        <taxon>Caudoviricetes</taxon>
        <taxon>Queuovirinae</taxon>
        <taxon>Iggyvirus</taxon>
        <taxon>Iggyvirus PBPA162</taxon>
    </lineage>
</organism>
<protein>
    <recommendedName>
        <fullName evidence="7">Tail fiber protein</fullName>
    </recommendedName>
</protein>
<feature type="domain" description="Tip attachment protein J HDII-ins2" evidence="4">
    <location>
        <begin position="277"/>
        <end position="382"/>
    </location>
</feature>
<dbReference type="PANTHER" id="PTHR36251">
    <property type="entry name" value="FELS-1 PROPHAGE HOST SPECIFICITY PROTEIN-RELATED"/>
    <property type="match status" value="1"/>
</dbReference>
<evidence type="ECO:0000259" key="4">
    <source>
        <dbReference type="Pfam" id="PF24801"/>
    </source>
</evidence>
<dbReference type="InterPro" id="IPR055385">
    <property type="entry name" value="GpJ_HDII-ins2"/>
</dbReference>
<evidence type="ECO:0000259" key="3">
    <source>
        <dbReference type="Pfam" id="PF13550"/>
    </source>
</evidence>
<evidence type="ECO:0000313" key="6">
    <source>
        <dbReference type="Proteomes" id="UP000319293"/>
    </source>
</evidence>
<dbReference type="KEGG" id="vg:77948043"/>
<evidence type="ECO:0000313" key="5">
    <source>
        <dbReference type="EMBL" id="QDB70858.1"/>
    </source>
</evidence>
<dbReference type="NCBIfam" id="NF040662">
    <property type="entry name" value="attach_TipJ_rel"/>
    <property type="match status" value="1"/>
</dbReference>